<evidence type="ECO:0000256" key="1">
    <source>
        <dbReference type="SAM" id="SignalP"/>
    </source>
</evidence>
<organism evidence="2 3">
    <name type="scientific">Paracoccus sanguinis</name>
    <dbReference type="NCBI Taxonomy" id="1545044"/>
    <lineage>
        <taxon>Bacteria</taxon>
        <taxon>Pseudomonadati</taxon>
        <taxon>Pseudomonadota</taxon>
        <taxon>Alphaproteobacteria</taxon>
        <taxon>Rhodobacterales</taxon>
        <taxon>Paracoccaceae</taxon>
        <taxon>Paracoccus</taxon>
    </lineage>
</organism>
<dbReference type="RefSeq" id="WP_036709920.1">
    <property type="nucleotide sequence ID" value="NZ_JRKQ01000050.1"/>
</dbReference>
<accession>A0A099GHA8</accession>
<keyword evidence="1" id="KW-0732">Signal</keyword>
<feature type="chain" id="PRO_5001955567" description="Lipoprotein" evidence="1">
    <location>
        <begin position="23"/>
        <end position="164"/>
    </location>
</feature>
<name>A0A099GHA8_9RHOB</name>
<protein>
    <recommendedName>
        <fullName evidence="4">Lipoprotein</fullName>
    </recommendedName>
</protein>
<dbReference type="EMBL" id="JRKQ01000050">
    <property type="protein sequence ID" value="KGJ22061.1"/>
    <property type="molecule type" value="Genomic_DNA"/>
</dbReference>
<gene>
    <name evidence="2" type="ORF">IX56_10355</name>
</gene>
<dbReference type="Proteomes" id="UP000029858">
    <property type="component" value="Unassembled WGS sequence"/>
</dbReference>
<reference evidence="2 3" key="2">
    <citation type="submission" date="2014-10" db="EMBL/GenBank/DDBJ databases">
        <title>Paracoccus sanguinis sp. nov., isolated from clinical specimens of New York State patients.</title>
        <authorList>
            <person name="Mingle L.A."/>
            <person name="Cole J.A."/>
            <person name="Lapierre P."/>
            <person name="Musser K.A."/>
        </authorList>
    </citation>
    <scope>NUCLEOTIDE SEQUENCE [LARGE SCALE GENOMIC DNA]</scope>
    <source>
        <strain evidence="2 3">5503</strain>
    </source>
</reference>
<reference evidence="2 3" key="1">
    <citation type="submission" date="2014-09" db="EMBL/GenBank/DDBJ databases">
        <authorList>
            <person name="McGinnis J.M."/>
            <person name="Wolfgang W.J."/>
        </authorList>
    </citation>
    <scope>NUCLEOTIDE SEQUENCE [LARGE SCALE GENOMIC DNA]</scope>
    <source>
        <strain evidence="2 3">5503</strain>
    </source>
</reference>
<evidence type="ECO:0000313" key="3">
    <source>
        <dbReference type="Proteomes" id="UP000029858"/>
    </source>
</evidence>
<comment type="caution">
    <text evidence="2">The sequence shown here is derived from an EMBL/GenBank/DDBJ whole genome shotgun (WGS) entry which is preliminary data.</text>
</comment>
<dbReference type="AlphaFoldDB" id="A0A099GHA8"/>
<proteinExistence type="predicted"/>
<evidence type="ECO:0008006" key="4">
    <source>
        <dbReference type="Google" id="ProtNLM"/>
    </source>
</evidence>
<evidence type="ECO:0000313" key="2">
    <source>
        <dbReference type="EMBL" id="KGJ22061.1"/>
    </source>
</evidence>
<sequence length="164" mass="17133">MRVRAALAGLAVTVAAASAAVAAPPSKAEMLAAASEAAGVCAQTMPNTRATADALKSRGFRMEEADGTARIYTKFSPRVVVLFTTVGSDKDACAILVSQMTPAEARQLVQPWIDSSKAVQVEQAKDRSRWRGVYKGTPIIIGTINHIDLGIVRGAAVVAGAPKR</sequence>
<feature type="signal peptide" evidence="1">
    <location>
        <begin position="1"/>
        <end position="22"/>
    </location>
</feature>